<dbReference type="PANTHER" id="PTHR33204:SF18">
    <property type="entry name" value="TRANSCRIPTIONAL REGULATORY PROTEIN"/>
    <property type="match status" value="1"/>
</dbReference>
<evidence type="ECO:0000256" key="3">
    <source>
        <dbReference type="ARBA" id="ARBA00023163"/>
    </source>
</evidence>
<keyword evidence="2" id="KW-0238">DNA-binding</keyword>
<accession>A0ABR6VA52</accession>
<dbReference type="Proteomes" id="UP000628086">
    <property type="component" value="Unassembled WGS sequence"/>
</dbReference>
<organism evidence="5 6">
    <name type="scientific">Pseudomonas taiwanensis</name>
    <dbReference type="NCBI Taxonomy" id="470150"/>
    <lineage>
        <taxon>Bacteria</taxon>
        <taxon>Pseudomonadati</taxon>
        <taxon>Pseudomonadota</taxon>
        <taxon>Gammaproteobacteria</taxon>
        <taxon>Pseudomonadales</taxon>
        <taxon>Pseudomonadaceae</taxon>
        <taxon>Pseudomonas</taxon>
    </lineage>
</organism>
<dbReference type="Pfam" id="PF01638">
    <property type="entry name" value="HxlR"/>
    <property type="match status" value="1"/>
</dbReference>
<dbReference type="PROSITE" id="PS51118">
    <property type="entry name" value="HTH_HXLR"/>
    <property type="match status" value="1"/>
</dbReference>
<dbReference type="InterPro" id="IPR002577">
    <property type="entry name" value="HTH_HxlR"/>
</dbReference>
<name>A0ABR6VA52_9PSED</name>
<feature type="domain" description="HTH hxlR-type" evidence="4">
    <location>
        <begin position="18"/>
        <end position="115"/>
    </location>
</feature>
<gene>
    <name evidence="5" type="ORF">HU747_16910</name>
</gene>
<keyword evidence="3" id="KW-0804">Transcription</keyword>
<evidence type="ECO:0000256" key="1">
    <source>
        <dbReference type="ARBA" id="ARBA00023015"/>
    </source>
</evidence>
<keyword evidence="6" id="KW-1185">Reference proteome</keyword>
<evidence type="ECO:0000259" key="4">
    <source>
        <dbReference type="PROSITE" id="PS51118"/>
    </source>
</evidence>
<dbReference type="SUPFAM" id="SSF46785">
    <property type="entry name" value="Winged helix' DNA-binding domain"/>
    <property type="match status" value="1"/>
</dbReference>
<dbReference type="PANTHER" id="PTHR33204">
    <property type="entry name" value="TRANSCRIPTIONAL REGULATOR, MARR FAMILY"/>
    <property type="match status" value="1"/>
</dbReference>
<protein>
    <submittedName>
        <fullName evidence="5">Winged helix-turn-helix transcriptional regulator</fullName>
    </submittedName>
</protein>
<dbReference type="Gene3D" id="1.10.10.10">
    <property type="entry name" value="Winged helix-like DNA-binding domain superfamily/Winged helix DNA-binding domain"/>
    <property type="match status" value="1"/>
</dbReference>
<evidence type="ECO:0000313" key="6">
    <source>
        <dbReference type="Proteomes" id="UP000628086"/>
    </source>
</evidence>
<keyword evidence="1" id="KW-0805">Transcription regulation</keyword>
<dbReference type="InterPro" id="IPR036390">
    <property type="entry name" value="WH_DNA-bd_sf"/>
</dbReference>
<reference evidence="5 6" key="1">
    <citation type="journal article" date="2020" name="Microorganisms">
        <title>Reliable Identification of Environmental Pseudomonas Isolates Using the rpoD Gene.</title>
        <authorList>
            <consortium name="The Broad Institute Genome Sequencing Platform"/>
            <person name="Girard L."/>
            <person name="Lood C."/>
            <person name="Rokni-Zadeh H."/>
            <person name="van Noort V."/>
            <person name="Lavigne R."/>
            <person name="De Mot R."/>
        </authorList>
    </citation>
    <scope>NUCLEOTIDE SEQUENCE [LARGE SCALE GENOMIC DNA]</scope>
    <source>
        <strain evidence="5 6">RW7P2</strain>
    </source>
</reference>
<dbReference type="InterPro" id="IPR036388">
    <property type="entry name" value="WH-like_DNA-bd_sf"/>
</dbReference>
<dbReference type="EMBL" id="JABWRS010000012">
    <property type="protein sequence ID" value="MBC3477269.1"/>
    <property type="molecule type" value="Genomic_DNA"/>
</dbReference>
<dbReference type="RefSeq" id="WP_041925494.1">
    <property type="nucleotide sequence ID" value="NZ_JABWRR010000011.1"/>
</dbReference>
<comment type="caution">
    <text evidence="5">The sequence shown here is derived from an EMBL/GenBank/DDBJ whole genome shotgun (WGS) entry which is preliminary data.</text>
</comment>
<sequence length="172" mass="19401">MERNVVTQRPADASSTLCPVSRSVEQVGDKWTLLVLRELYMGATRFEDIQIQTQATPQMLTTRLKALEADGLVERRPYSDKPRRHGYHLTAKGQAFYPVIYALRAWGERWCKGEGEAVAVRMVHRACGHDVGLASICPHCGAPVTRDDLEAHVSEEFAHERAARREAFKRKG</sequence>
<evidence type="ECO:0000256" key="2">
    <source>
        <dbReference type="ARBA" id="ARBA00023125"/>
    </source>
</evidence>
<evidence type="ECO:0000313" key="5">
    <source>
        <dbReference type="EMBL" id="MBC3477269.1"/>
    </source>
</evidence>
<proteinExistence type="predicted"/>